<organism evidence="1 2">
    <name type="scientific">Sphingobium subterraneum</name>
    <dbReference type="NCBI Taxonomy" id="627688"/>
    <lineage>
        <taxon>Bacteria</taxon>
        <taxon>Pseudomonadati</taxon>
        <taxon>Pseudomonadota</taxon>
        <taxon>Alphaproteobacteria</taxon>
        <taxon>Sphingomonadales</taxon>
        <taxon>Sphingomonadaceae</taxon>
        <taxon>Sphingobium</taxon>
    </lineage>
</organism>
<dbReference type="EMBL" id="JACIJP010000001">
    <property type="protein sequence ID" value="MBB6122910.1"/>
    <property type="molecule type" value="Genomic_DNA"/>
</dbReference>
<name>A0A841IX96_9SPHN</name>
<evidence type="ECO:0000313" key="1">
    <source>
        <dbReference type="EMBL" id="MBB6122910.1"/>
    </source>
</evidence>
<dbReference type="Proteomes" id="UP000552700">
    <property type="component" value="Unassembled WGS sequence"/>
</dbReference>
<proteinExistence type="predicted"/>
<protein>
    <submittedName>
        <fullName evidence="1">Uncharacterized protein</fullName>
    </submittedName>
</protein>
<keyword evidence="2" id="KW-1185">Reference proteome</keyword>
<accession>A0A841IX96</accession>
<reference evidence="1 2" key="1">
    <citation type="submission" date="2020-08" db="EMBL/GenBank/DDBJ databases">
        <title>Genomic Encyclopedia of Type Strains, Phase IV (KMG-IV): sequencing the most valuable type-strain genomes for metagenomic binning, comparative biology and taxonomic classification.</title>
        <authorList>
            <person name="Goeker M."/>
        </authorList>
    </citation>
    <scope>NUCLEOTIDE SEQUENCE [LARGE SCALE GENOMIC DNA]</scope>
    <source>
        <strain evidence="1 2">DSM 102255</strain>
    </source>
</reference>
<comment type="caution">
    <text evidence="1">The sequence shown here is derived from an EMBL/GenBank/DDBJ whole genome shotgun (WGS) entry which is preliminary data.</text>
</comment>
<dbReference type="AlphaFoldDB" id="A0A841IX96"/>
<evidence type="ECO:0000313" key="2">
    <source>
        <dbReference type="Proteomes" id="UP000552700"/>
    </source>
</evidence>
<gene>
    <name evidence="1" type="ORF">FHS92_000617</name>
</gene>
<sequence>MADRASASILIGGTIARSCISGLIAAIDLDGGRADWEGEALDELSVRNGETLEAVAYELPGGIFQETESFCEQHAIAFVRSSGSCAGAFGPERVVFTGERPAAHFDLTENDEVVLTQYGLRALGSLEAIESWFVTAGFTPPPIMIVEDEASLPQPYELCHG</sequence>
<dbReference type="RefSeq" id="WP_184077411.1">
    <property type="nucleotide sequence ID" value="NZ_JACIJP010000001.1"/>
</dbReference>